<keyword evidence="2" id="KW-1185">Reference proteome</keyword>
<dbReference type="InterPro" id="IPR025961">
    <property type="entry name" value="Metal_resist"/>
</dbReference>
<dbReference type="EMBL" id="JAXIVS010000011">
    <property type="protein sequence ID" value="MDY7230496.1"/>
    <property type="molecule type" value="Genomic_DNA"/>
</dbReference>
<evidence type="ECO:0000313" key="1">
    <source>
        <dbReference type="EMBL" id="MDY7230496.1"/>
    </source>
</evidence>
<sequence>MFGFLFGTACLAGLFYTLRGGPWRHRHHGRGGGRWGMRGNMRWLFERLDTSPGQEKVFVKAADELTEAFAKLKDELGPSRTAIAQALRGEQFDSSSMREVNARHDALIENLRETLRTSMSQIHEALDPRQRRELADLIEHGWGYGYRGHGGGCGGWRGGYRNC</sequence>
<dbReference type="Gene3D" id="1.20.120.1490">
    <property type="match status" value="1"/>
</dbReference>
<reference evidence="1 2" key="1">
    <citation type="submission" date="2023-12" db="EMBL/GenBank/DDBJ databases">
        <title>the genome sequence of Hyalangium sp. s54d21.</title>
        <authorList>
            <person name="Zhang X."/>
        </authorList>
    </citation>
    <scope>NUCLEOTIDE SEQUENCE [LARGE SCALE GENOMIC DNA]</scope>
    <source>
        <strain evidence="2">s54d21</strain>
    </source>
</reference>
<dbReference type="Pfam" id="PF13801">
    <property type="entry name" value="Metal_resist"/>
    <property type="match status" value="1"/>
</dbReference>
<name>A0ABU5HAI9_9BACT</name>
<dbReference type="Proteomes" id="UP001291309">
    <property type="component" value="Unassembled WGS sequence"/>
</dbReference>
<evidence type="ECO:0000313" key="2">
    <source>
        <dbReference type="Proteomes" id="UP001291309"/>
    </source>
</evidence>
<gene>
    <name evidence="1" type="ORF">SYV04_29140</name>
</gene>
<dbReference type="RefSeq" id="WP_321549218.1">
    <property type="nucleotide sequence ID" value="NZ_JAXIVS010000011.1"/>
</dbReference>
<accession>A0ABU5HAI9</accession>
<proteinExistence type="predicted"/>
<organism evidence="1 2">
    <name type="scientific">Hyalangium rubrum</name>
    <dbReference type="NCBI Taxonomy" id="3103134"/>
    <lineage>
        <taxon>Bacteria</taxon>
        <taxon>Pseudomonadati</taxon>
        <taxon>Myxococcota</taxon>
        <taxon>Myxococcia</taxon>
        <taxon>Myxococcales</taxon>
        <taxon>Cystobacterineae</taxon>
        <taxon>Archangiaceae</taxon>
        <taxon>Hyalangium</taxon>
    </lineage>
</organism>
<comment type="caution">
    <text evidence="1">The sequence shown here is derived from an EMBL/GenBank/DDBJ whole genome shotgun (WGS) entry which is preliminary data.</text>
</comment>
<protein>
    <submittedName>
        <fullName evidence="1">Periplasmic heavy metal sensor</fullName>
    </submittedName>
</protein>